<protein>
    <submittedName>
        <fullName evidence="2">Uncharacterized protein</fullName>
    </submittedName>
</protein>
<organism evidence="2 3">
    <name type="scientific">Spiroplasma melliferum KC3</name>
    <dbReference type="NCBI Taxonomy" id="570509"/>
    <lineage>
        <taxon>Bacteria</taxon>
        <taxon>Bacillati</taxon>
        <taxon>Mycoplasmatota</taxon>
        <taxon>Mollicutes</taxon>
        <taxon>Entomoplasmatales</taxon>
        <taxon>Spiroplasmataceae</taxon>
        <taxon>Spiroplasma</taxon>
    </lineage>
</organism>
<dbReference type="RefSeq" id="WP_004028274.1">
    <property type="nucleotide sequence ID" value="NZ_AGBZ02000002.1"/>
</dbReference>
<dbReference type="EMBL" id="AGBZ02000002">
    <property type="protein sequence ID" value="KAI92492.1"/>
    <property type="molecule type" value="Genomic_DNA"/>
</dbReference>
<dbReference type="Gene3D" id="1.20.1250.20">
    <property type="entry name" value="MFS general substrate transporter like domains"/>
    <property type="match status" value="1"/>
</dbReference>
<feature type="transmembrane region" description="Helical" evidence="1">
    <location>
        <begin position="302"/>
        <end position="324"/>
    </location>
</feature>
<dbReference type="SUPFAM" id="SSF103473">
    <property type="entry name" value="MFS general substrate transporter"/>
    <property type="match status" value="1"/>
</dbReference>
<feature type="transmembrane region" description="Helical" evidence="1">
    <location>
        <begin position="272"/>
        <end position="296"/>
    </location>
</feature>
<keyword evidence="1" id="KW-0472">Membrane</keyword>
<gene>
    <name evidence="2" type="ORF">SPM_004155</name>
</gene>
<proteinExistence type="predicted"/>
<feature type="transmembrane region" description="Helical" evidence="1">
    <location>
        <begin position="37"/>
        <end position="57"/>
    </location>
</feature>
<sequence>MTNKLRNWKVIMIIQGILMGALFSFIPFAIFDKFGLTKIWFFLLIPIAMFFFTPLWAKVKKKKSNTFILQINSFFLFIFLSLLMTVNFFDNNLIIYFYPLLLFCTGMFVAGMVPFSMEIIRSYAREHQLKTNPSIYFIVGSVVTIIIPFLLQYFLTELTTKISLQGYFSLLALINFSLIFFNHDIQTEEITFKINPSSWKILQKNKQFWSYLYSSSFLYSINEVFGYILPILIFNNTTIMIIVIGSLYVIRKISYLFGYLLKINSNNIKHQIIWNTIITIIAIGLLLGLTIAFFPFQTQLSHILYLTIGLGGSQILIGCCLGHLSRIQKNNIISLVGTDHLTLGLMIEHVFGHAIFSLLLGVIIIPIIINFYTNILTYIIIYSIIIGMLLLSFSFSFIKLPVKKIKT</sequence>
<keyword evidence="1" id="KW-1133">Transmembrane helix</keyword>
<feature type="transmembrane region" description="Helical" evidence="1">
    <location>
        <begin position="239"/>
        <end position="260"/>
    </location>
</feature>
<feature type="transmembrane region" description="Helical" evidence="1">
    <location>
        <begin position="167"/>
        <end position="187"/>
    </location>
</feature>
<name>A0AAI9T3A7_SPIME</name>
<feature type="transmembrane region" description="Helical" evidence="1">
    <location>
        <begin position="12"/>
        <end position="31"/>
    </location>
</feature>
<feature type="transmembrane region" description="Helical" evidence="1">
    <location>
        <begin position="375"/>
        <end position="398"/>
    </location>
</feature>
<dbReference type="AlphaFoldDB" id="A0AAI9T3A7"/>
<evidence type="ECO:0000313" key="2">
    <source>
        <dbReference type="EMBL" id="KAI92492.1"/>
    </source>
</evidence>
<dbReference type="InterPro" id="IPR000366">
    <property type="entry name" value="GPCR_STE2"/>
</dbReference>
<keyword evidence="1" id="KW-0812">Transmembrane</keyword>
<dbReference type="GO" id="GO:0004932">
    <property type="term" value="F:mating-type factor pheromone receptor activity"/>
    <property type="evidence" value="ECO:0007669"/>
    <property type="project" value="InterPro"/>
</dbReference>
<feature type="transmembrane region" description="Helical" evidence="1">
    <location>
        <begin position="135"/>
        <end position="155"/>
    </location>
</feature>
<evidence type="ECO:0000313" key="3">
    <source>
        <dbReference type="Proteomes" id="UP000004057"/>
    </source>
</evidence>
<feature type="transmembrane region" description="Helical" evidence="1">
    <location>
        <begin position="345"/>
        <end position="369"/>
    </location>
</feature>
<dbReference type="GO" id="GO:0016020">
    <property type="term" value="C:membrane"/>
    <property type="evidence" value="ECO:0007669"/>
    <property type="project" value="InterPro"/>
</dbReference>
<feature type="transmembrane region" description="Helical" evidence="1">
    <location>
        <begin position="69"/>
        <end position="89"/>
    </location>
</feature>
<feature type="transmembrane region" description="Helical" evidence="1">
    <location>
        <begin position="95"/>
        <end position="115"/>
    </location>
</feature>
<dbReference type="InterPro" id="IPR036259">
    <property type="entry name" value="MFS_trans_sf"/>
</dbReference>
<reference evidence="2 3" key="1">
    <citation type="journal article" date="2012" name="J. Proteome Res.">
        <title>Application of Spiroplasma melliferum proteogenomic profiling for the discovery of virulence factors and pathogenicity mechanisms in host-associated spiroplasmas.</title>
        <authorList>
            <person name="Alexeev D."/>
            <person name="Kostrjukova E."/>
            <person name="Aliper A."/>
            <person name="Popenko A."/>
            <person name="Bazaleev N."/>
            <person name="Tyakht A."/>
            <person name="Selezneva O."/>
            <person name="Akopian T."/>
            <person name="Prichodko E."/>
            <person name="Kondratov I."/>
            <person name="Chukin M."/>
            <person name="Demina I."/>
            <person name="Galyamina M."/>
            <person name="Kamashev D."/>
            <person name="Vanyushkina A."/>
            <person name="Ladygina V."/>
            <person name="Levitskii S."/>
            <person name="Lazarev V."/>
            <person name="Govorun V."/>
        </authorList>
    </citation>
    <scope>NUCLEOTIDE SEQUENCE [LARGE SCALE GENOMIC DNA]</scope>
    <source>
        <strain evidence="2 3">KC3</strain>
    </source>
</reference>
<evidence type="ECO:0000256" key="1">
    <source>
        <dbReference type="SAM" id="Phobius"/>
    </source>
</evidence>
<comment type="caution">
    <text evidence="2">The sequence shown here is derived from an EMBL/GenBank/DDBJ whole genome shotgun (WGS) entry which is preliminary data.</text>
</comment>
<accession>A0AAI9T3A7</accession>
<dbReference type="PRINTS" id="PR00250">
    <property type="entry name" value="GPCRSTE2"/>
</dbReference>
<dbReference type="Proteomes" id="UP000004057">
    <property type="component" value="Unassembled WGS sequence"/>
</dbReference>